<comment type="caution">
    <text evidence="3">The sequence shown here is derived from an EMBL/GenBank/DDBJ whole genome shotgun (WGS) entry which is preliminary data.</text>
</comment>
<proteinExistence type="predicted"/>
<dbReference type="RefSeq" id="WP_183327954.1">
    <property type="nucleotide sequence ID" value="NZ_JACHXP010000027.1"/>
</dbReference>
<keyword evidence="2" id="KW-1133">Transmembrane helix</keyword>
<keyword evidence="4" id="KW-1185">Reference proteome</keyword>
<keyword evidence="2" id="KW-0812">Transmembrane</keyword>
<protein>
    <submittedName>
        <fullName evidence="3">Putative lipid-binding transport protein (Tim44 family)</fullName>
    </submittedName>
</protein>
<keyword evidence="2" id="KW-0472">Membrane</keyword>
<evidence type="ECO:0000256" key="2">
    <source>
        <dbReference type="SAM" id="Phobius"/>
    </source>
</evidence>
<dbReference type="EMBL" id="JACHXP010000027">
    <property type="protein sequence ID" value="MBB3192386.1"/>
    <property type="molecule type" value="Genomic_DNA"/>
</dbReference>
<accession>A0A839VJ27</accession>
<reference evidence="3 4" key="1">
    <citation type="submission" date="2020-08" db="EMBL/GenBank/DDBJ databases">
        <title>Genomic Encyclopedia of Type Strains, Phase III (KMG-III): the genomes of soil and plant-associated and newly described type strains.</title>
        <authorList>
            <person name="Whitman W."/>
        </authorList>
    </citation>
    <scope>NUCLEOTIDE SEQUENCE [LARGE SCALE GENOMIC DNA]</scope>
    <source>
        <strain evidence="3 4">CECT 7282</strain>
    </source>
</reference>
<feature type="region of interest" description="Disordered" evidence="1">
    <location>
        <begin position="84"/>
        <end position="141"/>
    </location>
</feature>
<feature type="transmembrane region" description="Helical" evidence="2">
    <location>
        <begin position="42"/>
        <end position="73"/>
    </location>
</feature>
<name>A0A839VJ27_9GAMM</name>
<gene>
    <name evidence="3" type="ORF">FHR94_003674</name>
</gene>
<evidence type="ECO:0000313" key="3">
    <source>
        <dbReference type="EMBL" id="MBB3192386.1"/>
    </source>
</evidence>
<evidence type="ECO:0000256" key="1">
    <source>
        <dbReference type="SAM" id="MobiDB-lite"/>
    </source>
</evidence>
<evidence type="ECO:0000313" key="4">
    <source>
        <dbReference type="Proteomes" id="UP000547614"/>
    </source>
</evidence>
<dbReference type="AlphaFoldDB" id="A0A839VJ27"/>
<feature type="compositionally biased region" description="Basic and acidic residues" evidence="1">
    <location>
        <begin position="102"/>
        <end position="141"/>
    </location>
</feature>
<sequence>MPDSRGPHQDPRHNPAWRVAQEWQQRARQSNGGGLLGSLKMLAAWLLFGSLMIIAMLFGLLFLLVGWAMLPFLRHRMKKQMEKMRADQAQDVGGGYHAHQTHYRETRHEERYGTGNRAREQQVLEGDYEVKDASRDRRDDA</sequence>
<organism evidence="3 4">
    <name type="scientific">Halomonas cerina</name>
    <dbReference type="NCBI Taxonomy" id="447424"/>
    <lineage>
        <taxon>Bacteria</taxon>
        <taxon>Pseudomonadati</taxon>
        <taxon>Pseudomonadota</taxon>
        <taxon>Gammaproteobacteria</taxon>
        <taxon>Oceanospirillales</taxon>
        <taxon>Halomonadaceae</taxon>
        <taxon>Halomonas</taxon>
    </lineage>
</organism>
<dbReference type="Proteomes" id="UP000547614">
    <property type="component" value="Unassembled WGS sequence"/>
</dbReference>